<keyword evidence="2 4" id="KW-0436">Ligase</keyword>
<dbReference type="EC" id="6.2.1.34" evidence="4"/>
<dbReference type="PROSITE" id="PS00455">
    <property type="entry name" value="AMP_BINDING"/>
    <property type="match status" value="1"/>
</dbReference>
<dbReference type="Proteomes" id="UP000539957">
    <property type="component" value="Unassembled WGS sequence"/>
</dbReference>
<evidence type="ECO:0000313" key="4">
    <source>
        <dbReference type="EMBL" id="MBB4799258.1"/>
    </source>
</evidence>
<feature type="domain" description="AMP-dependent synthetase/ligase" evidence="3">
    <location>
        <begin position="59"/>
        <end position="437"/>
    </location>
</feature>
<sequence length="620" mass="65889">MDASDQMSEQWRTAGFRDAGLMPVDLDVRREADGAMVMRSRVALAAHDWNLPRAFAGVAARRGAETALARRDPAQGGAWSTLDYDGLKRRMDAVTQWLLDHPQHTGGPLMLMGANSPAMAAFLFGAMAAGVPTAPVSAHYALLGGDLGRLNHVIRSLKPSILLVEDARMVAGAIDALDLGDAIVITATPEALTRPSLPLSEVMATRPGPDVAASIEGLQPDQVAQFMMTSGSTGLPKVVPLSLKSVAANTAQAAQVIGEGYAWSGQMLGWMPWNHVAGAAVLRAVLLAGGAFYIDDGKPMPGLFEESIRNLRELPVRYYVNVPTGYAMLADALEADAELRRTFFSDLRVMVFGGAALSQSVSDRIQAMAVQETGHRIMLTSAYGATETTAGFMVVHQYTDRLGLGLPVPGVEVKLVPHDADKFEVRVRGPNVMAGYHDDAARTAEAFDADGYYRMGDLATLADRDDPAQGVFFAGRLADQFKLSTGSWVFGAQMREAALQALAPLAAEVVLCDDNRPWLGVLAWPSAAGIKAALDMEVVEALTSGALAQAARERLAAHNALAHGASGRIARLAFLTTPPDPNAHEVSDKATINRRAVIDNRKAQVDALYTEPPGPGVVVA</sequence>
<protein>
    <submittedName>
        <fullName evidence="4">Feruloyl-CoA synthase</fullName>
        <ecNumber evidence="4">6.2.1.34</ecNumber>
    </submittedName>
</protein>
<organism evidence="4 5">
    <name type="scientific">Brevundimonas bullata</name>
    <dbReference type="NCBI Taxonomy" id="13160"/>
    <lineage>
        <taxon>Bacteria</taxon>
        <taxon>Pseudomonadati</taxon>
        <taxon>Pseudomonadota</taxon>
        <taxon>Alphaproteobacteria</taxon>
        <taxon>Caulobacterales</taxon>
        <taxon>Caulobacteraceae</taxon>
        <taxon>Brevundimonas</taxon>
    </lineage>
</organism>
<dbReference type="InterPro" id="IPR020845">
    <property type="entry name" value="AMP-binding_CS"/>
</dbReference>
<evidence type="ECO:0000313" key="5">
    <source>
        <dbReference type="Proteomes" id="UP000539957"/>
    </source>
</evidence>
<name>A0A7W7IS34_9CAUL</name>
<evidence type="ECO:0000256" key="2">
    <source>
        <dbReference type="ARBA" id="ARBA00022598"/>
    </source>
</evidence>
<dbReference type="PANTHER" id="PTHR43201">
    <property type="entry name" value="ACYL-COA SYNTHETASE"/>
    <property type="match status" value="1"/>
</dbReference>
<comment type="similarity">
    <text evidence="1">Belongs to the ATP-dependent AMP-binding enzyme family.</text>
</comment>
<dbReference type="Pfam" id="PF23562">
    <property type="entry name" value="AMP-binding_C_3"/>
    <property type="match status" value="1"/>
</dbReference>
<comment type="caution">
    <text evidence="4">The sequence shown here is derived from an EMBL/GenBank/DDBJ whole genome shotgun (WGS) entry which is preliminary data.</text>
</comment>
<dbReference type="InterPro" id="IPR000873">
    <property type="entry name" value="AMP-dep_synth/lig_dom"/>
</dbReference>
<evidence type="ECO:0000259" key="3">
    <source>
        <dbReference type="Pfam" id="PF00501"/>
    </source>
</evidence>
<dbReference type="RefSeq" id="WP_184272174.1">
    <property type="nucleotide sequence ID" value="NZ_JACHKY010000005.1"/>
</dbReference>
<dbReference type="InterPro" id="IPR042099">
    <property type="entry name" value="ANL_N_sf"/>
</dbReference>
<dbReference type="SUPFAM" id="SSF56801">
    <property type="entry name" value="Acetyl-CoA synthetase-like"/>
    <property type="match status" value="1"/>
</dbReference>
<proteinExistence type="inferred from homology"/>
<dbReference type="Pfam" id="PF00501">
    <property type="entry name" value="AMP-binding"/>
    <property type="match status" value="1"/>
</dbReference>
<evidence type="ECO:0000256" key="1">
    <source>
        <dbReference type="ARBA" id="ARBA00006432"/>
    </source>
</evidence>
<dbReference type="GO" id="GO:0006631">
    <property type="term" value="P:fatty acid metabolic process"/>
    <property type="evidence" value="ECO:0007669"/>
    <property type="project" value="TreeGrafter"/>
</dbReference>
<accession>A0A7W7IS34</accession>
<gene>
    <name evidence="4" type="ORF">HNP32_003014</name>
</gene>
<dbReference type="AlphaFoldDB" id="A0A7W7IS34"/>
<dbReference type="GO" id="GO:0031956">
    <property type="term" value="F:medium-chain fatty acid-CoA ligase activity"/>
    <property type="evidence" value="ECO:0007669"/>
    <property type="project" value="TreeGrafter"/>
</dbReference>
<dbReference type="GO" id="GO:0050563">
    <property type="term" value="F:trans-feruloyl-CoA synthase activity"/>
    <property type="evidence" value="ECO:0007669"/>
    <property type="project" value="UniProtKB-EC"/>
</dbReference>
<reference evidence="4 5" key="1">
    <citation type="submission" date="2020-08" db="EMBL/GenBank/DDBJ databases">
        <title>Functional genomics of gut bacteria from endangered species of beetles.</title>
        <authorList>
            <person name="Carlos-Shanley C."/>
        </authorList>
    </citation>
    <scope>NUCLEOTIDE SEQUENCE [LARGE SCALE GENOMIC DNA]</scope>
    <source>
        <strain evidence="4 5">S00123</strain>
    </source>
</reference>
<dbReference type="PANTHER" id="PTHR43201:SF5">
    <property type="entry name" value="MEDIUM-CHAIN ACYL-COA LIGASE ACSF2, MITOCHONDRIAL"/>
    <property type="match status" value="1"/>
</dbReference>
<dbReference type="Gene3D" id="3.40.50.12780">
    <property type="entry name" value="N-terminal domain of ligase-like"/>
    <property type="match status" value="1"/>
</dbReference>
<keyword evidence="5" id="KW-1185">Reference proteome</keyword>
<dbReference type="EMBL" id="JACHKY010000005">
    <property type="protein sequence ID" value="MBB4799258.1"/>
    <property type="molecule type" value="Genomic_DNA"/>
</dbReference>